<comment type="caution">
    <text evidence="1">The sequence shown here is derived from an EMBL/GenBank/DDBJ whole genome shotgun (WGS) entry which is preliminary data.</text>
</comment>
<organism evidence="1 2">
    <name type="scientific">Eleutherodactylus coqui</name>
    <name type="common">Puerto Rican coqui</name>
    <dbReference type="NCBI Taxonomy" id="57060"/>
    <lineage>
        <taxon>Eukaryota</taxon>
        <taxon>Metazoa</taxon>
        <taxon>Chordata</taxon>
        <taxon>Craniata</taxon>
        <taxon>Vertebrata</taxon>
        <taxon>Euteleostomi</taxon>
        <taxon>Amphibia</taxon>
        <taxon>Batrachia</taxon>
        <taxon>Anura</taxon>
        <taxon>Neobatrachia</taxon>
        <taxon>Hyloidea</taxon>
        <taxon>Eleutherodactylidae</taxon>
        <taxon>Eleutherodactylinae</taxon>
        <taxon>Eleutherodactylus</taxon>
        <taxon>Eleutherodactylus</taxon>
    </lineage>
</organism>
<dbReference type="AlphaFoldDB" id="A0A8J6F9E7"/>
<keyword evidence="2" id="KW-1185">Reference proteome</keyword>
<evidence type="ECO:0000313" key="2">
    <source>
        <dbReference type="Proteomes" id="UP000770717"/>
    </source>
</evidence>
<dbReference type="Proteomes" id="UP000770717">
    <property type="component" value="Unassembled WGS sequence"/>
</dbReference>
<proteinExistence type="predicted"/>
<sequence>MTRGAHCLDTSCASRRLHTTDGRHSSTSLYDVAPLDRGCFSVATVENFLRLLYGSQMIL</sequence>
<gene>
    <name evidence="1" type="ORF">GDO78_009082</name>
</gene>
<dbReference type="EMBL" id="WNTK01000005">
    <property type="protein sequence ID" value="KAG9482935.1"/>
    <property type="molecule type" value="Genomic_DNA"/>
</dbReference>
<protein>
    <submittedName>
        <fullName evidence="1">Uncharacterized protein</fullName>
    </submittedName>
</protein>
<reference evidence="1" key="1">
    <citation type="thesis" date="2020" institute="ProQuest LLC" country="789 East Eisenhower Parkway, Ann Arbor, MI, USA">
        <title>Comparative Genomics and Chromosome Evolution.</title>
        <authorList>
            <person name="Mudd A.B."/>
        </authorList>
    </citation>
    <scope>NUCLEOTIDE SEQUENCE</scope>
    <source>
        <strain evidence="1">HN-11 Male</strain>
        <tissue evidence="1">Kidney and liver</tissue>
    </source>
</reference>
<evidence type="ECO:0000313" key="1">
    <source>
        <dbReference type="EMBL" id="KAG9482935.1"/>
    </source>
</evidence>
<name>A0A8J6F9E7_ELECQ</name>
<accession>A0A8J6F9E7</accession>